<evidence type="ECO:0000256" key="1">
    <source>
        <dbReference type="SAM" id="Phobius"/>
    </source>
</evidence>
<evidence type="ECO:0000313" key="3">
    <source>
        <dbReference type="Proteomes" id="UP000316614"/>
    </source>
</evidence>
<reference evidence="2 3" key="1">
    <citation type="submission" date="2019-06" db="EMBL/GenBank/DDBJ databases">
        <title>Echinicola alkalisoli sp. nov. isolated from saline soil.</title>
        <authorList>
            <person name="Sun J.-Q."/>
            <person name="Xu L."/>
        </authorList>
    </citation>
    <scope>NUCLEOTIDE SEQUENCE [LARGE SCALE GENOMIC DNA]</scope>
    <source>
        <strain evidence="2 3">LN3S3</strain>
    </source>
</reference>
<gene>
    <name evidence="2" type="ORF">FKX85_21080</name>
</gene>
<dbReference type="InterPro" id="IPR025250">
    <property type="entry name" value="DUF4199"/>
</dbReference>
<dbReference type="Pfam" id="PF13858">
    <property type="entry name" value="DUF4199"/>
    <property type="match status" value="1"/>
</dbReference>
<keyword evidence="3" id="KW-1185">Reference proteome</keyword>
<dbReference type="AlphaFoldDB" id="A0A514CNN1"/>
<feature type="transmembrane region" description="Helical" evidence="1">
    <location>
        <begin position="65"/>
        <end position="93"/>
    </location>
</feature>
<accession>A0A514CNN1</accession>
<dbReference type="EMBL" id="CP041253">
    <property type="protein sequence ID" value="QDH81390.1"/>
    <property type="molecule type" value="Genomic_DNA"/>
</dbReference>
<keyword evidence="1" id="KW-1133">Transmembrane helix</keyword>
<evidence type="ECO:0000313" key="2">
    <source>
        <dbReference type="EMBL" id="QDH81390.1"/>
    </source>
</evidence>
<organism evidence="2 3">
    <name type="scientific">Echinicola soli</name>
    <dbReference type="NCBI Taxonomy" id="2591634"/>
    <lineage>
        <taxon>Bacteria</taxon>
        <taxon>Pseudomonadati</taxon>
        <taxon>Bacteroidota</taxon>
        <taxon>Cytophagia</taxon>
        <taxon>Cytophagales</taxon>
        <taxon>Cyclobacteriaceae</taxon>
        <taxon>Echinicola</taxon>
    </lineage>
</organism>
<dbReference type="KEGG" id="echi:FKX85_21080"/>
<dbReference type="OrthoDB" id="850943at2"/>
<name>A0A514CNN1_9BACT</name>
<keyword evidence="1" id="KW-0472">Membrane</keyword>
<proteinExistence type="predicted"/>
<feature type="transmembrane region" description="Helical" evidence="1">
    <location>
        <begin position="36"/>
        <end position="53"/>
    </location>
</feature>
<dbReference type="Proteomes" id="UP000316614">
    <property type="component" value="Chromosome"/>
</dbReference>
<feature type="transmembrane region" description="Helical" evidence="1">
    <location>
        <begin position="9"/>
        <end position="30"/>
    </location>
</feature>
<protein>
    <submittedName>
        <fullName evidence="2">DUF4199 domain-containing protein</fullName>
    </submittedName>
</protein>
<feature type="transmembrane region" description="Helical" evidence="1">
    <location>
        <begin position="146"/>
        <end position="165"/>
    </location>
</feature>
<keyword evidence="1" id="KW-0812">Transmembrane</keyword>
<sequence>MAKYFKGSYLFGVVGGVFCLLAFWVLSWVGLDPIDFTLLFACLITPVFVFIGIKNYRDTTGAGEMLFAQGMTVGFVIYGLIALITALGIALFLQMAPDLFASYKADRISYLQEKQTYITENVNKEAFDKAMTEHRGMSVRDVALDVFLKIFILELFFTIIISIILKRIKN</sequence>
<dbReference type="RefSeq" id="WP_141616604.1">
    <property type="nucleotide sequence ID" value="NZ_CP041253.1"/>
</dbReference>